<evidence type="ECO:0000313" key="1">
    <source>
        <dbReference type="EMBL" id="GEM50122.1"/>
    </source>
</evidence>
<keyword evidence="2" id="KW-1185">Reference proteome</keyword>
<dbReference type="OrthoDB" id="3399356at2"/>
<evidence type="ECO:0000313" key="2">
    <source>
        <dbReference type="Proteomes" id="UP000321306"/>
    </source>
</evidence>
<dbReference type="AlphaFoldDB" id="A0A511NBD7"/>
<name>A0A511NBD7_DEIC1</name>
<protein>
    <submittedName>
        <fullName evidence="1">Uncharacterized protein</fullName>
    </submittedName>
</protein>
<gene>
    <name evidence="1" type="ORF">DC3_57570</name>
</gene>
<sequence length="71" mass="8093">MPRSQTELLKMIDVLLDPKTLERKYGQTMEELIRWVPHPEPAEVIMAAELGASSEEILQKLMSYQPIALGQ</sequence>
<dbReference type="RefSeq" id="WP_146892026.1">
    <property type="nucleotide sequence ID" value="NZ_BJXB01000059.1"/>
</dbReference>
<reference evidence="1 2" key="1">
    <citation type="submission" date="2019-07" db="EMBL/GenBank/DDBJ databases">
        <title>Whole genome shotgun sequence of Deinococcus cellulosilyticus NBRC 106333.</title>
        <authorList>
            <person name="Hosoyama A."/>
            <person name="Uohara A."/>
            <person name="Ohji S."/>
            <person name="Ichikawa N."/>
        </authorList>
    </citation>
    <scope>NUCLEOTIDE SEQUENCE [LARGE SCALE GENOMIC DNA]</scope>
    <source>
        <strain evidence="1 2">NBRC 106333</strain>
    </source>
</reference>
<dbReference type="EMBL" id="BJXB01000059">
    <property type="protein sequence ID" value="GEM50122.1"/>
    <property type="molecule type" value="Genomic_DNA"/>
</dbReference>
<accession>A0A511NBD7</accession>
<comment type="caution">
    <text evidence="1">The sequence shown here is derived from an EMBL/GenBank/DDBJ whole genome shotgun (WGS) entry which is preliminary data.</text>
</comment>
<proteinExistence type="predicted"/>
<organism evidence="1 2">
    <name type="scientific">Deinococcus cellulosilyticus (strain DSM 18568 / NBRC 106333 / KACC 11606 / 5516J-15)</name>
    <dbReference type="NCBI Taxonomy" id="1223518"/>
    <lineage>
        <taxon>Bacteria</taxon>
        <taxon>Thermotogati</taxon>
        <taxon>Deinococcota</taxon>
        <taxon>Deinococci</taxon>
        <taxon>Deinococcales</taxon>
        <taxon>Deinococcaceae</taxon>
        <taxon>Deinococcus</taxon>
    </lineage>
</organism>
<dbReference type="Proteomes" id="UP000321306">
    <property type="component" value="Unassembled WGS sequence"/>
</dbReference>